<dbReference type="InterPro" id="IPR050748">
    <property type="entry name" value="Glycosyltrans_8_dom-fam"/>
</dbReference>
<evidence type="ECO:0000256" key="3">
    <source>
        <dbReference type="ARBA" id="ARBA00022723"/>
    </source>
</evidence>
<dbReference type="EMBL" id="CP136051">
    <property type="protein sequence ID" value="WOK05581.1"/>
    <property type="molecule type" value="Genomic_DNA"/>
</dbReference>
<dbReference type="InterPro" id="IPR002495">
    <property type="entry name" value="Glyco_trans_8"/>
</dbReference>
<dbReference type="PANTHER" id="PTHR13778">
    <property type="entry name" value="GLYCOSYLTRANSFERASE 8 DOMAIN-CONTAINING PROTEIN"/>
    <property type="match status" value="1"/>
</dbReference>
<keyword evidence="3" id="KW-0479">Metal-binding</keyword>
<accession>A0ABZ0ILL3</accession>
<dbReference type="Pfam" id="PF01501">
    <property type="entry name" value="Glyco_transf_8"/>
    <property type="match status" value="1"/>
</dbReference>
<gene>
    <name evidence="4" type="ORF">RT717_21120</name>
</gene>
<dbReference type="CDD" id="cd04194">
    <property type="entry name" value="GT8_A4GalT_like"/>
    <property type="match status" value="1"/>
</dbReference>
<evidence type="ECO:0000256" key="2">
    <source>
        <dbReference type="ARBA" id="ARBA00022679"/>
    </source>
</evidence>
<dbReference type="Proteomes" id="UP001302349">
    <property type="component" value="Chromosome"/>
</dbReference>
<proteinExistence type="predicted"/>
<keyword evidence="1" id="KW-0328">Glycosyltransferase</keyword>
<dbReference type="SUPFAM" id="SSF53448">
    <property type="entry name" value="Nucleotide-diphospho-sugar transferases"/>
    <property type="match status" value="1"/>
</dbReference>
<dbReference type="GO" id="GO:0016740">
    <property type="term" value="F:transferase activity"/>
    <property type="evidence" value="ECO:0007669"/>
    <property type="project" value="UniProtKB-KW"/>
</dbReference>
<dbReference type="RefSeq" id="WP_317488339.1">
    <property type="nucleotide sequence ID" value="NZ_CP136051.1"/>
</dbReference>
<name>A0ABZ0ILL3_9BACT</name>
<keyword evidence="2 4" id="KW-0808">Transferase</keyword>
<keyword evidence="5" id="KW-1185">Reference proteome</keyword>
<dbReference type="InterPro" id="IPR029044">
    <property type="entry name" value="Nucleotide-diphossugar_trans"/>
</dbReference>
<dbReference type="PANTHER" id="PTHR13778:SF47">
    <property type="entry name" value="LIPOPOLYSACCHARIDE 1,3-GALACTOSYLTRANSFERASE"/>
    <property type="match status" value="1"/>
</dbReference>
<evidence type="ECO:0000313" key="4">
    <source>
        <dbReference type="EMBL" id="WOK05581.1"/>
    </source>
</evidence>
<protein>
    <submittedName>
        <fullName evidence="4">Glycosyltransferase family 8 protein</fullName>
        <ecNumber evidence="4">2.-.-.-</ecNumber>
    </submittedName>
</protein>
<reference evidence="4 5" key="1">
    <citation type="journal article" date="2023" name="Microbiol. Resour. Announc.">
        <title>Complete Genome Sequence of Imperialibacter roseus strain P4T.</title>
        <authorList>
            <person name="Tizabi D.R."/>
            <person name="Bachvaroff T."/>
            <person name="Hill R.T."/>
        </authorList>
    </citation>
    <scope>NUCLEOTIDE SEQUENCE [LARGE SCALE GENOMIC DNA]</scope>
    <source>
        <strain evidence="4 5">P4T</strain>
    </source>
</reference>
<organism evidence="4 5">
    <name type="scientific">Imperialibacter roseus</name>
    <dbReference type="NCBI Taxonomy" id="1324217"/>
    <lineage>
        <taxon>Bacteria</taxon>
        <taxon>Pseudomonadati</taxon>
        <taxon>Bacteroidota</taxon>
        <taxon>Cytophagia</taxon>
        <taxon>Cytophagales</taxon>
        <taxon>Flammeovirgaceae</taxon>
        <taxon>Imperialibacter</taxon>
    </lineage>
</organism>
<evidence type="ECO:0000313" key="5">
    <source>
        <dbReference type="Proteomes" id="UP001302349"/>
    </source>
</evidence>
<dbReference type="EC" id="2.-.-.-" evidence="4"/>
<evidence type="ECO:0000256" key="1">
    <source>
        <dbReference type="ARBA" id="ARBA00022676"/>
    </source>
</evidence>
<dbReference type="Gene3D" id="3.90.550.10">
    <property type="entry name" value="Spore Coat Polysaccharide Biosynthesis Protein SpsA, Chain A"/>
    <property type="match status" value="1"/>
</dbReference>
<sequence length="278" mass="32521">MKSQISICCAVDVSYTFHLATMLFSLFHHNQDEEFEIYLLHSGLSSQEVAPINRIVTSFSNRLHLILVDDQVLKKAPVFGHISIATYFRLMVPNLLPKGLSRVLYLDSDILVLVKVRRIWELELGDHLLAAVKDGEGTLYNYLGLREDEPYFNAGVLVIDLEGWRNEAIAEKAYKFLVDNPEKIKYWDQDALNFVLRDRWKEMESEWNFIWREGLREANSLGRIIHFIGEHKPWNYYCNHPMKGLYHSYRKKAGLPPIKFVQESLTFRTKAFLKNLIK</sequence>